<gene>
    <name evidence="11" type="ORF">SAMN05428998_11797</name>
</gene>
<dbReference type="Gene3D" id="3.90.1150.10">
    <property type="entry name" value="Aspartate Aminotransferase, domain 1"/>
    <property type="match status" value="1"/>
</dbReference>
<evidence type="ECO:0000256" key="5">
    <source>
        <dbReference type="ARBA" id="ARBA00012239"/>
    </source>
</evidence>
<dbReference type="PIRSF" id="PIRSF005572">
    <property type="entry name" value="NifS"/>
    <property type="match status" value="1"/>
</dbReference>
<comment type="function">
    <text evidence="2">Catalyzes the removal of elemental sulfur and selenium atoms from L-cysteine, L-cystine, L-selenocysteine, and L-selenocystine to produce L-alanine.</text>
</comment>
<proteinExistence type="inferred from homology"/>
<dbReference type="InterPro" id="IPR015421">
    <property type="entry name" value="PyrdxlP-dep_Trfase_major"/>
</dbReference>
<dbReference type="Proteomes" id="UP000192917">
    <property type="component" value="Unassembled WGS sequence"/>
</dbReference>
<dbReference type="InterPro" id="IPR015422">
    <property type="entry name" value="PyrdxlP-dep_Trfase_small"/>
</dbReference>
<dbReference type="RefSeq" id="WP_085124324.1">
    <property type="nucleotide sequence ID" value="NZ_FWZX01000017.1"/>
</dbReference>
<dbReference type="STRING" id="560819.SAMN05428998_11797"/>
<evidence type="ECO:0000313" key="12">
    <source>
        <dbReference type="Proteomes" id="UP000192917"/>
    </source>
</evidence>
<dbReference type="Gene3D" id="3.40.640.10">
    <property type="entry name" value="Type I PLP-dependent aspartate aminotransferase-like (Major domain)"/>
    <property type="match status" value="1"/>
</dbReference>
<comment type="similarity">
    <text evidence="4">Belongs to the class-V pyridoxal-phosphate-dependent aminotransferase family. Csd subfamily.</text>
</comment>
<keyword evidence="8" id="KW-0663">Pyridoxal phosphate</keyword>
<dbReference type="EMBL" id="FWZX01000017">
    <property type="protein sequence ID" value="SMF48556.1"/>
    <property type="molecule type" value="Genomic_DNA"/>
</dbReference>
<protein>
    <recommendedName>
        <fullName evidence="6">Cysteine desulfurase</fullName>
        <ecNumber evidence="5">2.8.1.7</ecNumber>
    </recommendedName>
    <alternativeName>
        <fullName evidence="7">Probable cysteine desulfurase</fullName>
    </alternativeName>
</protein>
<dbReference type="AlphaFoldDB" id="A0A1Y6CER0"/>
<dbReference type="Pfam" id="PF00266">
    <property type="entry name" value="Aminotran_5"/>
    <property type="match status" value="1"/>
</dbReference>
<keyword evidence="11" id="KW-0456">Lyase</keyword>
<organism evidence="11 12">
    <name type="scientific">Tistlia consotensis USBA 355</name>
    <dbReference type="NCBI Taxonomy" id="560819"/>
    <lineage>
        <taxon>Bacteria</taxon>
        <taxon>Pseudomonadati</taxon>
        <taxon>Pseudomonadota</taxon>
        <taxon>Alphaproteobacteria</taxon>
        <taxon>Rhodospirillales</taxon>
        <taxon>Rhodovibrionaceae</taxon>
        <taxon>Tistlia</taxon>
    </lineage>
</organism>
<dbReference type="GO" id="GO:0031071">
    <property type="term" value="F:cysteine desulfurase activity"/>
    <property type="evidence" value="ECO:0007669"/>
    <property type="project" value="UniProtKB-EC"/>
</dbReference>
<comment type="catalytic activity">
    <reaction evidence="9">
        <text>(sulfur carrier)-H + L-cysteine = (sulfur carrier)-SH + L-alanine</text>
        <dbReference type="Rhea" id="RHEA:43892"/>
        <dbReference type="Rhea" id="RHEA-COMP:14737"/>
        <dbReference type="Rhea" id="RHEA-COMP:14739"/>
        <dbReference type="ChEBI" id="CHEBI:29917"/>
        <dbReference type="ChEBI" id="CHEBI:35235"/>
        <dbReference type="ChEBI" id="CHEBI:57972"/>
        <dbReference type="ChEBI" id="CHEBI:64428"/>
        <dbReference type="EC" id="2.8.1.7"/>
    </reaction>
</comment>
<comment type="cofactor">
    <cofactor evidence="1">
        <name>pyridoxal 5'-phosphate</name>
        <dbReference type="ChEBI" id="CHEBI:597326"/>
    </cofactor>
</comment>
<dbReference type="PANTHER" id="PTHR43586">
    <property type="entry name" value="CYSTEINE DESULFURASE"/>
    <property type="match status" value="1"/>
</dbReference>
<keyword evidence="12" id="KW-1185">Reference proteome</keyword>
<dbReference type="InterPro" id="IPR000192">
    <property type="entry name" value="Aminotrans_V_dom"/>
</dbReference>
<feature type="domain" description="Aminotransferase class V" evidence="10">
    <location>
        <begin position="27"/>
        <end position="396"/>
    </location>
</feature>
<dbReference type="EC" id="2.8.1.7" evidence="5"/>
<evidence type="ECO:0000256" key="1">
    <source>
        <dbReference type="ARBA" id="ARBA00001933"/>
    </source>
</evidence>
<accession>A0A1Y6CER0</accession>
<evidence type="ECO:0000256" key="7">
    <source>
        <dbReference type="ARBA" id="ARBA00021850"/>
    </source>
</evidence>
<evidence type="ECO:0000256" key="2">
    <source>
        <dbReference type="ARBA" id="ARBA00002824"/>
    </source>
</evidence>
<evidence type="ECO:0000256" key="6">
    <source>
        <dbReference type="ARBA" id="ARBA00013558"/>
    </source>
</evidence>
<dbReference type="InterPro" id="IPR015424">
    <property type="entry name" value="PyrdxlP-dep_Trfase"/>
</dbReference>
<evidence type="ECO:0000313" key="11">
    <source>
        <dbReference type="EMBL" id="SMF48556.1"/>
    </source>
</evidence>
<evidence type="ECO:0000259" key="10">
    <source>
        <dbReference type="Pfam" id="PF00266"/>
    </source>
</evidence>
<evidence type="ECO:0000256" key="9">
    <source>
        <dbReference type="ARBA" id="ARBA00050776"/>
    </source>
</evidence>
<dbReference type="SUPFAM" id="SSF53383">
    <property type="entry name" value="PLP-dependent transferases"/>
    <property type="match status" value="1"/>
</dbReference>
<sequence length="409" mass="43551">MDQAFPSDFDPRVARRQFPGLAEPGLHYLDNAATAQVPEAVLDALRRFEVEARGNVHGTPHRRSLAAQAAYDAARAAVAAYLNVAPREVVFTYGATSAINLVADSLADRLGPADRVVVSWLEHHSNLLPWQKLARRRGVRLGALPVTAEGRLDLARLGEVVRPDTRLVAVTHCSNVTGAETDVAAVVEAARAVGALVLLDGAQRAPHGPLDLPGLGADLYAFSGHKTYGPTGIGVLWGRSEVLDWLPPFMVGGQMIRSVTMDEASFADPPRRFEAGTPPIAGAVGLGAAADWALGLDWPAIRAHERRLTARAIAGLRALPGVRLLGPLDLERRGPVVSFVAEGVDSLGLCRRLDRDGFALRSGHHCAQPLHAVLGASSSARASFALYNEESEVDGLLLAVERALVELRA</sequence>
<reference evidence="11 12" key="1">
    <citation type="submission" date="2017-04" db="EMBL/GenBank/DDBJ databases">
        <authorList>
            <person name="Afonso C.L."/>
            <person name="Miller P.J."/>
            <person name="Scott M.A."/>
            <person name="Spackman E."/>
            <person name="Goraichik I."/>
            <person name="Dimitrov K.M."/>
            <person name="Suarez D.L."/>
            <person name="Swayne D.E."/>
        </authorList>
    </citation>
    <scope>NUCLEOTIDE SEQUENCE [LARGE SCALE GENOMIC DNA]</scope>
    <source>
        <strain evidence="11 12">USBA 355</strain>
    </source>
</reference>
<evidence type="ECO:0000256" key="8">
    <source>
        <dbReference type="ARBA" id="ARBA00022898"/>
    </source>
</evidence>
<dbReference type="InterPro" id="IPR016454">
    <property type="entry name" value="Cysteine_dSase"/>
</dbReference>
<dbReference type="GO" id="GO:0016829">
    <property type="term" value="F:lyase activity"/>
    <property type="evidence" value="ECO:0007669"/>
    <property type="project" value="UniProtKB-KW"/>
</dbReference>
<evidence type="ECO:0000256" key="3">
    <source>
        <dbReference type="ARBA" id="ARBA00003120"/>
    </source>
</evidence>
<name>A0A1Y6CER0_9PROT</name>
<comment type="function">
    <text evidence="3">Catalyzes the removal of elemental sulfur atoms from cysteine to produce alanine. Seems to participate in the biosynthesis of the nitrogenase metalloclusters by providing the inorganic sulfur required for the Fe-S core formation.</text>
</comment>
<dbReference type="PANTHER" id="PTHR43586:SF8">
    <property type="entry name" value="CYSTEINE DESULFURASE 1, CHLOROPLASTIC"/>
    <property type="match status" value="1"/>
</dbReference>
<evidence type="ECO:0000256" key="4">
    <source>
        <dbReference type="ARBA" id="ARBA00010447"/>
    </source>
</evidence>